<dbReference type="AlphaFoldDB" id="A0A0P0RI20"/>
<feature type="transmembrane region" description="Helical" evidence="6">
    <location>
        <begin position="138"/>
        <end position="157"/>
    </location>
</feature>
<evidence type="ECO:0000256" key="3">
    <source>
        <dbReference type="ARBA" id="ARBA00022692"/>
    </source>
</evidence>
<evidence type="ECO:0000256" key="1">
    <source>
        <dbReference type="ARBA" id="ARBA00004651"/>
    </source>
</evidence>
<evidence type="ECO:0000256" key="5">
    <source>
        <dbReference type="ARBA" id="ARBA00023136"/>
    </source>
</evidence>
<dbReference type="Pfam" id="PF02653">
    <property type="entry name" value="BPD_transp_2"/>
    <property type="match status" value="1"/>
</dbReference>
<dbReference type="GO" id="GO:0005886">
    <property type="term" value="C:plasma membrane"/>
    <property type="evidence" value="ECO:0007669"/>
    <property type="project" value="UniProtKB-SubCell"/>
</dbReference>
<dbReference type="PANTHER" id="PTHR30482:SF4">
    <property type="entry name" value="SLR1201 PROTEIN"/>
    <property type="match status" value="1"/>
</dbReference>
<feature type="transmembrane region" description="Helical" evidence="6">
    <location>
        <begin position="38"/>
        <end position="57"/>
    </location>
</feature>
<name>A0A0P0RI20_9BURK</name>
<keyword evidence="5 6" id="KW-0472">Membrane</keyword>
<evidence type="ECO:0000256" key="2">
    <source>
        <dbReference type="ARBA" id="ARBA00022475"/>
    </source>
</evidence>
<proteinExistence type="predicted"/>
<sequence length="344" mass="36479">MNISSKNATWGAFIAVSVALIGLPLVLESFWVGEFGKYLAFGLVAIGIVLCWGYCGILSLGQGIFFGLGGYALAMFLKLEASAPALPDFMVWSSVDKLPWWWGPFANFPFAVAAIFIVPVVVAFPLSYALFMKRVSGVYFAIVTLALALTLTVLIIGQQGDTGGANGITDFKTLLGMDITSDASKMGIYLVEVGFVIVAMAIGIWIVSTRFGKILIAVRDREDRVRFSGYDTAMVKAFVFTVAAVLSSIGGALFTLQVGLVSPASIGAVASVEMVIYAAVGGRLSVPGAIVGALLVGFMKSYLSEQFPEGWLFFLGAMFIIVVAIMPQGLAGLTNRLLKRGGEA</sequence>
<keyword evidence="3 6" id="KW-0812">Transmembrane</keyword>
<feature type="transmembrane region" description="Helical" evidence="6">
    <location>
        <begin position="187"/>
        <end position="212"/>
    </location>
</feature>
<feature type="transmembrane region" description="Helical" evidence="6">
    <location>
        <begin position="106"/>
        <end position="131"/>
    </location>
</feature>
<keyword evidence="4 6" id="KW-1133">Transmembrane helix</keyword>
<feature type="transmembrane region" description="Helical" evidence="6">
    <location>
        <begin position="233"/>
        <end position="254"/>
    </location>
</feature>
<reference evidence="7 8" key="1">
    <citation type="journal article" date="2014" name="Genome Announc.">
        <title>Draft Genome Sequence of the Haloacid-Degrading Burkholderia caribensis Strain MBA4.</title>
        <authorList>
            <person name="Pan Y."/>
            <person name="Kong K.F."/>
            <person name="Tsang J.S."/>
        </authorList>
    </citation>
    <scope>NUCLEOTIDE SEQUENCE [LARGE SCALE GENOMIC DNA]</scope>
    <source>
        <strain evidence="7 8">MBA4</strain>
    </source>
</reference>
<evidence type="ECO:0000313" key="8">
    <source>
        <dbReference type="Proteomes" id="UP000019146"/>
    </source>
</evidence>
<dbReference type="CDD" id="cd06581">
    <property type="entry name" value="TM_PBP1_LivM_like"/>
    <property type="match status" value="1"/>
</dbReference>
<dbReference type="GO" id="GO:0015658">
    <property type="term" value="F:branched-chain amino acid transmembrane transporter activity"/>
    <property type="evidence" value="ECO:0007669"/>
    <property type="project" value="InterPro"/>
</dbReference>
<dbReference type="EMBL" id="CP012747">
    <property type="protein sequence ID" value="ALL68358.1"/>
    <property type="molecule type" value="Genomic_DNA"/>
</dbReference>
<dbReference type="InterPro" id="IPR043428">
    <property type="entry name" value="LivM-like"/>
</dbReference>
<dbReference type="PANTHER" id="PTHR30482">
    <property type="entry name" value="HIGH-AFFINITY BRANCHED-CHAIN AMINO ACID TRANSPORT SYSTEM PERMEASE"/>
    <property type="match status" value="1"/>
</dbReference>
<evidence type="ECO:0000256" key="6">
    <source>
        <dbReference type="SAM" id="Phobius"/>
    </source>
</evidence>
<organism evidence="7 8">
    <name type="scientific">Paraburkholderia caribensis MBA4</name>
    <dbReference type="NCBI Taxonomy" id="1323664"/>
    <lineage>
        <taxon>Bacteria</taxon>
        <taxon>Pseudomonadati</taxon>
        <taxon>Pseudomonadota</taxon>
        <taxon>Betaproteobacteria</taxon>
        <taxon>Burkholderiales</taxon>
        <taxon>Burkholderiaceae</taxon>
        <taxon>Paraburkholderia</taxon>
    </lineage>
</organism>
<accession>A0A0P0RI20</accession>
<feature type="transmembrane region" description="Helical" evidence="6">
    <location>
        <begin position="12"/>
        <end position="32"/>
    </location>
</feature>
<evidence type="ECO:0000313" key="7">
    <source>
        <dbReference type="EMBL" id="ALL68358.1"/>
    </source>
</evidence>
<keyword evidence="2" id="KW-1003">Cell membrane</keyword>
<gene>
    <name evidence="7" type="ORF">K788_0000575</name>
</gene>
<dbReference type="InterPro" id="IPR017778">
    <property type="entry name" value="ABC_transptr_urea_perm_UrtC"/>
</dbReference>
<feature type="transmembrane region" description="Helical" evidence="6">
    <location>
        <begin position="274"/>
        <end position="298"/>
    </location>
</feature>
<comment type="subcellular location">
    <subcellularLocation>
        <location evidence="1">Cell membrane</location>
        <topology evidence="1">Multi-pass membrane protein</topology>
    </subcellularLocation>
</comment>
<protein>
    <submittedName>
        <fullName evidence="7">Amino acid/amide ABC transporter membrane protein 2, HAAT family</fullName>
    </submittedName>
</protein>
<dbReference type="InterPro" id="IPR001851">
    <property type="entry name" value="ABC_transp_permease"/>
</dbReference>
<evidence type="ECO:0000256" key="4">
    <source>
        <dbReference type="ARBA" id="ARBA00022989"/>
    </source>
</evidence>
<dbReference type="KEGG" id="bcai:K788_0000575"/>
<feature type="transmembrane region" description="Helical" evidence="6">
    <location>
        <begin position="310"/>
        <end position="330"/>
    </location>
</feature>
<dbReference type="NCBIfam" id="TIGR03408">
    <property type="entry name" value="urea_trans_UrtC"/>
    <property type="match status" value="1"/>
</dbReference>
<dbReference type="Proteomes" id="UP000019146">
    <property type="component" value="Chromosome 2"/>
</dbReference>